<dbReference type="InterPro" id="IPR024517">
    <property type="entry name" value="Glycogen_phosphorylase_DUF3417"/>
</dbReference>
<dbReference type="Pfam" id="PF11897">
    <property type="entry name" value="DUF3417"/>
    <property type="match status" value="1"/>
</dbReference>
<dbReference type="Proteomes" id="UP000830835">
    <property type="component" value="Unassembled WGS sequence"/>
</dbReference>
<keyword evidence="3" id="KW-0021">Allosteric enzyme</keyword>
<reference evidence="5" key="1">
    <citation type="submission" date="2021-02" db="EMBL/GenBank/DDBJ databases">
        <title>The CRISPR/cas machinery reduction and long-range gene transfer in the hot spring cyanobacterium Synechococcus.</title>
        <authorList>
            <person name="Dvorak P."/>
            <person name="Jahodarova E."/>
            <person name="Hasler P."/>
            <person name="Poulickova A."/>
        </authorList>
    </citation>
    <scope>NUCLEOTIDE SEQUENCE</scope>
    <source>
        <strain evidence="5">Rupite</strain>
    </source>
</reference>
<gene>
    <name evidence="5" type="primary">glgP</name>
    <name evidence="5" type="ORF">JX360_02300</name>
</gene>
<comment type="caution">
    <text evidence="5">The sequence shown here is derived from an EMBL/GenBank/DDBJ whole genome shotgun (WGS) entry which is preliminary data.</text>
</comment>
<dbReference type="NCBIfam" id="TIGR02094">
    <property type="entry name" value="more_P_ylases"/>
    <property type="match status" value="1"/>
</dbReference>
<dbReference type="Gene3D" id="3.40.50.2000">
    <property type="entry name" value="Glycogen Phosphorylase B"/>
    <property type="match status" value="3"/>
</dbReference>
<evidence type="ECO:0000313" key="6">
    <source>
        <dbReference type="Proteomes" id="UP000830835"/>
    </source>
</evidence>
<evidence type="ECO:0000259" key="4">
    <source>
        <dbReference type="Pfam" id="PF11897"/>
    </source>
</evidence>
<sequence length="733" mass="83854">MSIATLAPAFPERCPVLPEALMPLCEIARNYWWTWNPDHLTIFREMDPALWERTSHNPVRMLEEVSYLRLAALATDVNYLATLQRMVKSYRAYMAAEDTWAKRTMKSYNWQRPIAYFCAEYGLHESLPTYSGGLGMLAADHLKSASDLGVPMVAIGLLYRQGYFQQRLDNSGWQGELYEDSEFDSLPLTLVRGQDGNPLLVEVAMRQRLVKARTWRVDVGRVPLFLLDTDIPENDPIDRWITGHLYGGSTDTRIAQECILGIGGVRLLRQLGLDPSVYHMNEGHAAFLTLELLREEISRGTPFLAAEPKVREKCLFTTHTPVPAGHDAFSPNEMDAFFASFWPQLGLTREQFLALGARRTGDPWERFNMTVLALRYARAANGVSKLHGRVSREMWHVLYPERSVDEVPIGSITNGVHARTWISPLFWNLYDQYLGPDWLERISDPEVWARVNEIPDEELWRRKAALRERLVSFARHRVLRSRRNRGEANERIQAVGHLLDPKILTIGFARRFSTYKRGDLILRDLERITRIFTNKDYPVQIIFAGKAHPRDEGGKRLIQRVVEWSNQPEVADRIAFIENYDAYVGRNLVQGVDVWLNNPRRPLEASGTSGQKVGFSGGLNLSVLDGWWPEGYNGHNGWAIGQEIDGLDPAAQDDLDANSLYDLLEYEVIPMFYDRDEHGIPRRWVARMKEAIRTLNPVFNTDRMVAEYVLKMYEPEHMSAEVRPTLSGSAVAG</sequence>
<keyword evidence="6" id="KW-1185">Reference proteome</keyword>
<dbReference type="InterPro" id="IPR000811">
    <property type="entry name" value="Glyco_trans_35"/>
</dbReference>
<feature type="domain" description="DUF3417" evidence="4">
    <location>
        <begin position="17"/>
        <end position="127"/>
    </location>
</feature>
<evidence type="ECO:0000256" key="1">
    <source>
        <dbReference type="ARBA" id="ARBA00001275"/>
    </source>
</evidence>
<evidence type="ECO:0000256" key="3">
    <source>
        <dbReference type="ARBA" id="ARBA00022533"/>
    </source>
</evidence>
<proteinExistence type="inferred from homology"/>
<dbReference type="SUPFAM" id="SSF53756">
    <property type="entry name" value="UDP-Glycosyltransferase/glycogen phosphorylase"/>
    <property type="match status" value="1"/>
</dbReference>
<name>A0ABT0C7N0_THEVL</name>
<dbReference type="PANTHER" id="PTHR42655:SF1">
    <property type="entry name" value="GLYCOGEN PHOSPHORYLASE"/>
    <property type="match status" value="1"/>
</dbReference>
<comment type="catalytic activity">
    <reaction evidence="1">
        <text>[(1-&gt;4)-alpha-D-glucosyl](n) + phosphate = [(1-&gt;4)-alpha-D-glucosyl](n-1) + alpha-D-glucose 1-phosphate</text>
        <dbReference type="Rhea" id="RHEA:41732"/>
        <dbReference type="Rhea" id="RHEA-COMP:9584"/>
        <dbReference type="Rhea" id="RHEA-COMP:9586"/>
        <dbReference type="ChEBI" id="CHEBI:15444"/>
        <dbReference type="ChEBI" id="CHEBI:43474"/>
        <dbReference type="ChEBI" id="CHEBI:58601"/>
        <dbReference type="EC" id="2.4.1.1"/>
    </reaction>
</comment>
<dbReference type="RefSeq" id="WP_244348909.1">
    <property type="nucleotide sequence ID" value="NZ_JAFIRA010000003.1"/>
</dbReference>
<dbReference type="PIRSF" id="PIRSF000460">
    <property type="entry name" value="Pprylas_GlgP"/>
    <property type="match status" value="1"/>
</dbReference>
<comment type="similarity">
    <text evidence="2">Belongs to the glycogen phosphorylase family.</text>
</comment>
<evidence type="ECO:0000256" key="2">
    <source>
        <dbReference type="ARBA" id="ARBA00006047"/>
    </source>
</evidence>
<dbReference type="Pfam" id="PF00343">
    <property type="entry name" value="Phosphorylase"/>
    <property type="match status" value="1"/>
</dbReference>
<dbReference type="EMBL" id="JAFIRA010000003">
    <property type="protein sequence ID" value="MCJ2541744.1"/>
    <property type="molecule type" value="Genomic_DNA"/>
</dbReference>
<accession>A0ABT0C7N0</accession>
<protein>
    <submittedName>
        <fullName evidence="5">Alpha-glucan family phosphorylase</fullName>
    </submittedName>
</protein>
<evidence type="ECO:0000313" key="5">
    <source>
        <dbReference type="EMBL" id="MCJ2541744.1"/>
    </source>
</evidence>
<dbReference type="PANTHER" id="PTHR42655">
    <property type="entry name" value="GLYCOGEN PHOSPHORYLASE"/>
    <property type="match status" value="1"/>
</dbReference>
<dbReference type="InterPro" id="IPR052182">
    <property type="entry name" value="Glycogen/Maltodextrin_Phosph"/>
</dbReference>
<dbReference type="InterPro" id="IPR011834">
    <property type="entry name" value="Agluc_phsphrylas"/>
</dbReference>
<organism evidence="5 6">
    <name type="scientific">Thermostichus vulcanus str. 'Rupite'</name>
    <dbReference type="NCBI Taxonomy" id="2813851"/>
    <lineage>
        <taxon>Bacteria</taxon>
        <taxon>Bacillati</taxon>
        <taxon>Cyanobacteriota</taxon>
        <taxon>Cyanophyceae</taxon>
        <taxon>Thermostichales</taxon>
        <taxon>Thermostichaceae</taxon>
        <taxon>Thermostichus</taxon>
    </lineage>
</organism>